<gene>
    <name evidence="1" type="ORF">MRB53_019681</name>
</gene>
<evidence type="ECO:0000313" key="2">
    <source>
        <dbReference type="Proteomes" id="UP001234297"/>
    </source>
</evidence>
<protein>
    <submittedName>
        <fullName evidence="1">Uncharacterized protein</fullName>
    </submittedName>
</protein>
<name>A0ACC2KYT2_PERAE</name>
<comment type="caution">
    <text evidence="1">The sequence shown here is derived from an EMBL/GenBank/DDBJ whole genome shotgun (WGS) entry which is preliminary data.</text>
</comment>
<proteinExistence type="predicted"/>
<accession>A0ACC2KYT2</accession>
<keyword evidence="2" id="KW-1185">Reference proteome</keyword>
<evidence type="ECO:0000313" key="1">
    <source>
        <dbReference type="EMBL" id="KAJ8626374.1"/>
    </source>
</evidence>
<dbReference type="Proteomes" id="UP001234297">
    <property type="component" value="Chromosome 6"/>
</dbReference>
<organism evidence="1 2">
    <name type="scientific">Persea americana</name>
    <name type="common">Avocado</name>
    <dbReference type="NCBI Taxonomy" id="3435"/>
    <lineage>
        <taxon>Eukaryota</taxon>
        <taxon>Viridiplantae</taxon>
        <taxon>Streptophyta</taxon>
        <taxon>Embryophyta</taxon>
        <taxon>Tracheophyta</taxon>
        <taxon>Spermatophyta</taxon>
        <taxon>Magnoliopsida</taxon>
        <taxon>Magnoliidae</taxon>
        <taxon>Laurales</taxon>
        <taxon>Lauraceae</taxon>
        <taxon>Persea</taxon>
    </lineage>
</organism>
<sequence>MGLLNKVAALVIVLLLLRIHPYKACRILEDKGGVRKRGRGLLLGSLQKGSDAPPGHSGCTNVPGNPGPNCPPVQEMNFAGHAPARASAYPPPAVARGVASNK</sequence>
<reference evidence="1 2" key="1">
    <citation type="journal article" date="2022" name="Hortic Res">
        <title>A haplotype resolved chromosomal level avocado genome allows analysis of novel avocado genes.</title>
        <authorList>
            <person name="Nath O."/>
            <person name="Fletcher S.J."/>
            <person name="Hayward A."/>
            <person name="Shaw L.M."/>
            <person name="Masouleh A.K."/>
            <person name="Furtado A."/>
            <person name="Henry R.J."/>
            <person name="Mitter N."/>
        </authorList>
    </citation>
    <scope>NUCLEOTIDE SEQUENCE [LARGE SCALE GENOMIC DNA]</scope>
    <source>
        <strain evidence="2">cv. Hass</strain>
    </source>
</reference>
<dbReference type="EMBL" id="CM056814">
    <property type="protein sequence ID" value="KAJ8626374.1"/>
    <property type="molecule type" value="Genomic_DNA"/>
</dbReference>